<dbReference type="AlphaFoldDB" id="A0A2P5FNX2"/>
<evidence type="ECO:0000313" key="2">
    <source>
        <dbReference type="EMBL" id="PON99495.1"/>
    </source>
</evidence>
<keyword evidence="1" id="KW-1133">Transmembrane helix</keyword>
<accession>A0A2P5FNX2</accession>
<comment type="caution">
    <text evidence="2">The sequence shown here is derived from an EMBL/GenBank/DDBJ whole genome shotgun (WGS) entry which is preliminary data.</text>
</comment>
<protein>
    <submittedName>
        <fullName evidence="2">Uncharacterized protein</fullName>
    </submittedName>
</protein>
<evidence type="ECO:0000313" key="3">
    <source>
        <dbReference type="Proteomes" id="UP000237000"/>
    </source>
</evidence>
<sequence>MGWNYQDDNAADEFSFSNKFSIASIKDSQRGSKVIWVVVVGHTFSFSLLCHFLLIQWDLEILGPLSSSSSTATT</sequence>
<keyword evidence="3" id="KW-1185">Reference proteome</keyword>
<feature type="transmembrane region" description="Helical" evidence="1">
    <location>
        <begin position="34"/>
        <end position="57"/>
    </location>
</feature>
<keyword evidence="1" id="KW-0472">Membrane</keyword>
<gene>
    <name evidence="2" type="ORF">TorRG33x02_046620</name>
</gene>
<dbReference type="InParanoid" id="A0A2P5FNX2"/>
<organism evidence="2 3">
    <name type="scientific">Trema orientale</name>
    <name type="common">Charcoal tree</name>
    <name type="synonym">Celtis orientalis</name>
    <dbReference type="NCBI Taxonomy" id="63057"/>
    <lineage>
        <taxon>Eukaryota</taxon>
        <taxon>Viridiplantae</taxon>
        <taxon>Streptophyta</taxon>
        <taxon>Embryophyta</taxon>
        <taxon>Tracheophyta</taxon>
        <taxon>Spermatophyta</taxon>
        <taxon>Magnoliopsida</taxon>
        <taxon>eudicotyledons</taxon>
        <taxon>Gunneridae</taxon>
        <taxon>Pentapetalae</taxon>
        <taxon>rosids</taxon>
        <taxon>fabids</taxon>
        <taxon>Rosales</taxon>
        <taxon>Cannabaceae</taxon>
        <taxon>Trema</taxon>
    </lineage>
</organism>
<keyword evidence="1" id="KW-0812">Transmembrane</keyword>
<reference evidence="3" key="1">
    <citation type="submission" date="2016-06" db="EMBL/GenBank/DDBJ databases">
        <title>Parallel loss of symbiosis genes in relatives of nitrogen-fixing non-legume Parasponia.</title>
        <authorList>
            <person name="Van Velzen R."/>
            <person name="Holmer R."/>
            <person name="Bu F."/>
            <person name="Rutten L."/>
            <person name="Van Zeijl A."/>
            <person name="Liu W."/>
            <person name="Santuari L."/>
            <person name="Cao Q."/>
            <person name="Sharma T."/>
            <person name="Shen D."/>
            <person name="Roswanjaya Y."/>
            <person name="Wardhani T."/>
            <person name="Kalhor M.S."/>
            <person name="Jansen J."/>
            <person name="Van den Hoogen J."/>
            <person name="Gungor B."/>
            <person name="Hartog M."/>
            <person name="Hontelez J."/>
            <person name="Verver J."/>
            <person name="Yang W.-C."/>
            <person name="Schijlen E."/>
            <person name="Repin R."/>
            <person name="Schilthuizen M."/>
            <person name="Schranz E."/>
            <person name="Heidstra R."/>
            <person name="Miyata K."/>
            <person name="Fedorova E."/>
            <person name="Kohlen W."/>
            <person name="Bisseling T."/>
            <person name="Smit S."/>
            <person name="Geurts R."/>
        </authorList>
    </citation>
    <scope>NUCLEOTIDE SEQUENCE [LARGE SCALE GENOMIC DNA]</scope>
    <source>
        <strain evidence="3">cv. RG33-2</strain>
    </source>
</reference>
<proteinExistence type="predicted"/>
<dbReference type="Proteomes" id="UP000237000">
    <property type="component" value="Unassembled WGS sequence"/>
</dbReference>
<name>A0A2P5FNX2_TREOI</name>
<dbReference type="EMBL" id="JXTC01000018">
    <property type="protein sequence ID" value="PON99495.1"/>
    <property type="molecule type" value="Genomic_DNA"/>
</dbReference>
<evidence type="ECO:0000256" key="1">
    <source>
        <dbReference type="SAM" id="Phobius"/>
    </source>
</evidence>